<evidence type="ECO:0000313" key="2">
    <source>
        <dbReference type="EMBL" id="QDK20057.1"/>
    </source>
</evidence>
<protein>
    <submittedName>
        <fullName evidence="2">DsbA family oxidoreductase</fullName>
    </submittedName>
</protein>
<evidence type="ECO:0000259" key="1">
    <source>
        <dbReference type="Pfam" id="PF01323"/>
    </source>
</evidence>
<sequence>MKVSIKITSDFICPWCRIADARLEKVLQSLPEDVGVEVDWLPIELNPGMPLEGMERVAYRRAKFGSWEYSHQLDEHTVEKGKTDDVAFNYPAIQRVPNTFAAHRLTLFAPAGKARSLLVKRLFQAYFEEGRDIGDLDVLAEVAGECGIDKEAARIYLLSTAGEAEVIQLEDLARQGDISSVPTFDIAGIRLTGAVPVDQLRYYIMDAYRDLIKREGARYDR</sequence>
<dbReference type="CDD" id="cd03024">
    <property type="entry name" value="DsbA_FrnE"/>
    <property type="match status" value="1"/>
</dbReference>
<dbReference type="Pfam" id="PF01323">
    <property type="entry name" value="DSBA"/>
    <property type="match status" value="1"/>
</dbReference>
<dbReference type="Gene3D" id="3.40.30.10">
    <property type="entry name" value="Glutaredoxin"/>
    <property type="match status" value="1"/>
</dbReference>
<dbReference type="RefSeq" id="WP_142488981.1">
    <property type="nucleotide sequence ID" value="NZ_CP035382.1"/>
</dbReference>
<gene>
    <name evidence="2" type="ORF">ES815_17825</name>
</gene>
<dbReference type="Proteomes" id="UP000317812">
    <property type="component" value="Chromosome"/>
</dbReference>
<dbReference type="SUPFAM" id="SSF52833">
    <property type="entry name" value="Thioredoxin-like"/>
    <property type="match status" value="1"/>
</dbReference>
<proteinExistence type="predicted"/>
<reference evidence="2 3" key="1">
    <citation type="submission" date="2019-01" db="EMBL/GenBank/DDBJ databases">
        <title>Florfenicol resistance in Enterobacteriaceae and whole-genome sequence analysis of florfenicol-resistant Leclercia adecarboxylata strain R25.</title>
        <authorList>
            <person name="Bao Q."/>
            <person name="Ying Y."/>
        </authorList>
    </citation>
    <scope>NUCLEOTIDE SEQUENCE [LARGE SCALE GENOMIC DNA]</scope>
    <source>
        <strain evidence="2 3">R25</strain>
    </source>
</reference>
<evidence type="ECO:0000313" key="3">
    <source>
        <dbReference type="Proteomes" id="UP000317812"/>
    </source>
</evidence>
<name>A0AAP9DC98_9ENTR</name>
<dbReference type="PANTHER" id="PTHR13887:SF41">
    <property type="entry name" value="THIOREDOXIN SUPERFAMILY PROTEIN"/>
    <property type="match status" value="1"/>
</dbReference>
<dbReference type="EMBL" id="CP035382">
    <property type="protein sequence ID" value="QDK20057.1"/>
    <property type="molecule type" value="Genomic_DNA"/>
</dbReference>
<organism evidence="2 3">
    <name type="scientific">Leclercia adecarboxylata</name>
    <dbReference type="NCBI Taxonomy" id="83655"/>
    <lineage>
        <taxon>Bacteria</taxon>
        <taxon>Pseudomonadati</taxon>
        <taxon>Pseudomonadota</taxon>
        <taxon>Gammaproteobacteria</taxon>
        <taxon>Enterobacterales</taxon>
        <taxon>Enterobacteriaceae</taxon>
        <taxon>Leclercia</taxon>
    </lineage>
</organism>
<dbReference type="InterPro" id="IPR001853">
    <property type="entry name" value="DSBA-like_thioredoxin_dom"/>
</dbReference>
<dbReference type="GO" id="GO:0016491">
    <property type="term" value="F:oxidoreductase activity"/>
    <property type="evidence" value="ECO:0007669"/>
    <property type="project" value="InterPro"/>
</dbReference>
<feature type="domain" description="DSBA-like thioredoxin" evidence="1">
    <location>
        <begin position="5"/>
        <end position="204"/>
    </location>
</feature>
<dbReference type="PANTHER" id="PTHR13887">
    <property type="entry name" value="GLUTATHIONE S-TRANSFERASE KAPPA"/>
    <property type="match status" value="1"/>
</dbReference>
<accession>A0AAP9DC98</accession>
<dbReference type="InterPro" id="IPR036249">
    <property type="entry name" value="Thioredoxin-like_sf"/>
</dbReference>
<dbReference type="AlphaFoldDB" id="A0AAP9DC98"/>